<reference evidence="2 6" key="1">
    <citation type="submission" date="2015-11" db="EMBL/GenBank/DDBJ databases">
        <title>Complete genome sequencing of a biphenyl-degrading bacterium, Pseudomonas putida KF715 (=NBRC110667).</title>
        <authorList>
            <person name="Suenaga H."/>
            <person name="Fujihara N."/>
            <person name="Watanabe T."/>
            <person name="Hirose J."/>
            <person name="Kimura N."/>
            <person name="Yamazoe A."/>
            <person name="Hosoyama A."/>
            <person name="Shimodaira J."/>
            <person name="Furukawa K."/>
        </authorList>
    </citation>
    <scope>NUCLEOTIDE SEQUENCE [LARGE SCALE GENOMIC DNA]</scope>
    <source>
        <strain evidence="2 6">KF715</strain>
    </source>
</reference>
<proteinExistence type="predicted"/>
<dbReference type="GeneID" id="45524624"/>
<dbReference type="AlphaFoldDB" id="A0A1L7NBQ0"/>
<sequence>MNSQVDVERAQDLERRLCAYEELEKRVQWPGALTAADVVALTLLVLVMIAGAYYLGGQP</sequence>
<keyword evidence="1" id="KW-1133">Transmembrane helix</keyword>
<dbReference type="EMBL" id="CP061723">
    <property type="protein sequence ID" value="QOD00207.1"/>
    <property type="molecule type" value="Genomic_DNA"/>
</dbReference>
<evidence type="ECO:0000313" key="6">
    <source>
        <dbReference type="Proteomes" id="UP000218731"/>
    </source>
</evidence>
<dbReference type="Proteomes" id="UP000218731">
    <property type="component" value="Chromosome 1"/>
</dbReference>
<evidence type="ECO:0000313" key="3">
    <source>
        <dbReference type="EMBL" id="KAF0253119.1"/>
    </source>
</evidence>
<dbReference type="EMBL" id="JARJLO010000445">
    <property type="protein sequence ID" value="MDF3874692.1"/>
    <property type="molecule type" value="Genomic_DNA"/>
</dbReference>
<dbReference type="Proteomes" id="UP000516786">
    <property type="component" value="Chromosome"/>
</dbReference>
<keyword evidence="1" id="KW-0812">Transmembrane</keyword>
<name>A0A1L7NBQ0_PSEPU</name>
<gene>
    <name evidence="3" type="ORF">GN299_19645</name>
    <name evidence="5" type="ORF">ID616_11160</name>
    <name evidence="2" type="ORF">KF715C_ch23170</name>
    <name evidence="4" type="ORF">P3W50_30155</name>
</gene>
<accession>A0A1L7NBQ0</accession>
<evidence type="ECO:0000313" key="7">
    <source>
        <dbReference type="Proteomes" id="UP000442695"/>
    </source>
</evidence>
<dbReference type="RefSeq" id="WP_016500197.1">
    <property type="nucleotide sequence ID" value="NZ_AP015029.1"/>
</dbReference>
<keyword evidence="1" id="KW-0472">Membrane</keyword>
<dbReference type="EMBL" id="WOWR01000030">
    <property type="protein sequence ID" value="KAF0253119.1"/>
    <property type="molecule type" value="Genomic_DNA"/>
</dbReference>
<reference evidence="5 8" key="3">
    <citation type="submission" date="2020-09" db="EMBL/GenBank/DDBJ databases">
        <title>Co-existence of a novel multidrug-resistance efflux pump with carbapenem resistance gene blaVIM-2 in one megaplasmid in Pseudomonas putida.</title>
        <authorList>
            <person name="Peng K."/>
            <person name="Li R."/>
        </authorList>
    </citation>
    <scope>NUCLEOTIDE SEQUENCE [LARGE SCALE GENOMIC DNA]</scope>
    <source>
        <strain evidence="5 8">ZXPA-20</strain>
    </source>
</reference>
<evidence type="ECO:0000313" key="4">
    <source>
        <dbReference type="EMBL" id="MDF3874692.1"/>
    </source>
</evidence>
<dbReference type="EMBL" id="AP015029">
    <property type="protein sequence ID" value="BAW22890.1"/>
    <property type="molecule type" value="Genomic_DNA"/>
</dbReference>
<evidence type="ECO:0000313" key="2">
    <source>
        <dbReference type="EMBL" id="BAW22890.1"/>
    </source>
</evidence>
<reference evidence="4" key="4">
    <citation type="submission" date="2023-03" db="EMBL/GenBank/DDBJ databases">
        <title>Draft assemblies of triclosan tolerant bacteria isolated from returned activated sludge.</title>
        <authorList>
            <person name="Van Hamelsveld S."/>
        </authorList>
    </citation>
    <scope>NUCLEOTIDE SEQUENCE</scope>
    <source>
        <strain evidence="4">GW210012_S60</strain>
    </source>
</reference>
<feature type="transmembrane region" description="Helical" evidence="1">
    <location>
        <begin position="32"/>
        <end position="55"/>
    </location>
</feature>
<dbReference type="Proteomes" id="UP001217741">
    <property type="component" value="Unassembled WGS sequence"/>
</dbReference>
<evidence type="ECO:0000313" key="8">
    <source>
        <dbReference type="Proteomes" id="UP000516786"/>
    </source>
</evidence>
<protein>
    <submittedName>
        <fullName evidence="2">Uncharacterized protein</fullName>
    </submittedName>
</protein>
<organism evidence="2 6">
    <name type="scientific">Pseudomonas putida</name>
    <name type="common">Arthrobacter siderocapsulatus</name>
    <dbReference type="NCBI Taxonomy" id="303"/>
    <lineage>
        <taxon>Bacteria</taxon>
        <taxon>Pseudomonadati</taxon>
        <taxon>Pseudomonadota</taxon>
        <taxon>Gammaproteobacteria</taxon>
        <taxon>Pseudomonadales</taxon>
        <taxon>Pseudomonadaceae</taxon>
        <taxon>Pseudomonas</taxon>
    </lineage>
</organism>
<evidence type="ECO:0000256" key="1">
    <source>
        <dbReference type="SAM" id="Phobius"/>
    </source>
</evidence>
<evidence type="ECO:0000313" key="5">
    <source>
        <dbReference type="EMBL" id="QOD00207.1"/>
    </source>
</evidence>
<reference evidence="3 7" key="2">
    <citation type="submission" date="2019-12" db="EMBL/GenBank/DDBJ databases">
        <authorList>
            <person name="Woiski C."/>
        </authorList>
    </citation>
    <scope>NUCLEOTIDE SEQUENCE [LARGE SCALE GENOMIC DNA]</scope>
    <source>
        <strain evidence="3 7">BOE100</strain>
    </source>
</reference>
<dbReference type="Proteomes" id="UP000442695">
    <property type="component" value="Unassembled WGS sequence"/>
</dbReference>